<keyword evidence="1" id="KW-0472">Membrane</keyword>
<sequence length="156" mass="17108">MIDIDSITKPVAIVTAVMAMIGGGYSLYDKIKLPPKDILKWDADHFNITSGPASGQFKVVVARQKIRDDCTVEDFSLEVRDSDYMVHKANPSVAKFSGPASPTVDKFGYTMTVENPNGVAIGNAKLIARIMYKCPEGNVVIAYPDHKNLNFNIEGR</sequence>
<proteinExistence type="predicted"/>
<feature type="transmembrane region" description="Helical" evidence="1">
    <location>
        <begin position="6"/>
        <end position="28"/>
    </location>
</feature>
<evidence type="ECO:0000313" key="3">
    <source>
        <dbReference type="EMBL" id="CAB4177774.1"/>
    </source>
</evidence>
<evidence type="ECO:0000256" key="1">
    <source>
        <dbReference type="SAM" id="Phobius"/>
    </source>
</evidence>
<organism evidence="3">
    <name type="scientific">uncultured Caudovirales phage</name>
    <dbReference type="NCBI Taxonomy" id="2100421"/>
    <lineage>
        <taxon>Viruses</taxon>
        <taxon>Duplodnaviria</taxon>
        <taxon>Heunggongvirae</taxon>
        <taxon>Uroviricota</taxon>
        <taxon>Caudoviricetes</taxon>
        <taxon>Peduoviridae</taxon>
        <taxon>Maltschvirus</taxon>
        <taxon>Maltschvirus maltsch</taxon>
    </lineage>
</organism>
<evidence type="ECO:0000313" key="2">
    <source>
        <dbReference type="EMBL" id="CAB4171726.1"/>
    </source>
</evidence>
<evidence type="ECO:0000313" key="4">
    <source>
        <dbReference type="EMBL" id="CAB4202645.1"/>
    </source>
</evidence>
<reference evidence="3" key="1">
    <citation type="submission" date="2020-05" db="EMBL/GenBank/DDBJ databases">
        <authorList>
            <person name="Chiriac C."/>
            <person name="Salcher M."/>
            <person name="Ghai R."/>
            <person name="Kavagutti S V."/>
        </authorList>
    </citation>
    <scope>NUCLEOTIDE SEQUENCE</scope>
</reference>
<dbReference type="EMBL" id="LR797317">
    <property type="protein sequence ID" value="CAB4202645.1"/>
    <property type="molecule type" value="Genomic_DNA"/>
</dbReference>
<keyword evidence="1" id="KW-1133">Transmembrane helix</keyword>
<dbReference type="EMBL" id="LR796869">
    <property type="protein sequence ID" value="CAB4171726.1"/>
    <property type="molecule type" value="Genomic_DNA"/>
</dbReference>
<gene>
    <name evidence="3" type="ORF">UFOVP1014_52</name>
    <name evidence="4" type="ORF">UFOVP1368_26</name>
    <name evidence="5" type="ORF">UFOVP1552_33</name>
    <name evidence="2" type="ORF">UFOVP933_17</name>
</gene>
<evidence type="ECO:0000313" key="5">
    <source>
        <dbReference type="EMBL" id="CAB5229288.1"/>
    </source>
</evidence>
<dbReference type="EMBL" id="LR796952">
    <property type="protein sequence ID" value="CAB4177774.1"/>
    <property type="molecule type" value="Genomic_DNA"/>
</dbReference>
<dbReference type="EMBL" id="LR798398">
    <property type="protein sequence ID" value="CAB5229288.1"/>
    <property type="molecule type" value="Genomic_DNA"/>
</dbReference>
<accession>A0A6J5QDJ1</accession>
<keyword evidence="1" id="KW-0812">Transmembrane</keyword>
<protein>
    <submittedName>
        <fullName evidence="3">Uncharacterized protein</fullName>
    </submittedName>
</protein>
<name>A0A6J5QDJ1_9CAUD</name>